<organism evidence="1 2">
    <name type="scientific">Miscanthus lutarioriparius</name>
    <dbReference type="NCBI Taxonomy" id="422564"/>
    <lineage>
        <taxon>Eukaryota</taxon>
        <taxon>Viridiplantae</taxon>
        <taxon>Streptophyta</taxon>
        <taxon>Embryophyta</taxon>
        <taxon>Tracheophyta</taxon>
        <taxon>Spermatophyta</taxon>
        <taxon>Magnoliopsida</taxon>
        <taxon>Liliopsida</taxon>
        <taxon>Poales</taxon>
        <taxon>Poaceae</taxon>
        <taxon>PACMAD clade</taxon>
        <taxon>Panicoideae</taxon>
        <taxon>Andropogonodae</taxon>
        <taxon>Andropogoneae</taxon>
        <taxon>Saccharinae</taxon>
        <taxon>Miscanthus</taxon>
    </lineage>
</organism>
<accession>A0A811MLY3</accession>
<evidence type="ECO:0000313" key="2">
    <source>
        <dbReference type="Proteomes" id="UP000604825"/>
    </source>
</evidence>
<keyword evidence="2" id="KW-1185">Reference proteome</keyword>
<dbReference type="AlphaFoldDB" id="A0A811MLY3"/>
<gene>
    <name evidence="1" type="ORF">NCGR_LOCUS4049</name>
</gene>
<protein>
    <submittedName>
        <fullName evidence="1">Uncharacterized protein</fullName>
    </submittedName>
</protein>
<proteinExistence type="predicted"/>
<comment type="caution">
    <text evidence="1">The sequence shown here is derived from an EMBL/GenBank/DDBJ whole genome shotgun (WGS) entry which is preliminary data.</text>
</comment>
<dbReference type="Proteomes" id="UP000604825">
    <property type="component" value="Unassembled WGS sequence"/>
</dbReference>
<reference evidence="1" key="1">
    <citation type="submission" date="2020-10" db="EMBL/GenBank/DDBJ databases">
        <authorList>
            <person name="Han B."/>
            <person name="Lu T."/>
            <person name="Zhao Q."/>
            <person name="Huang X."/>
            <person name="Zhao Y."/>
        </authorList>
    </citation>
    <scope>NUCLEOTIDE SEQUENCE</scope>
</reference>
<dbReference type="EMBL" id="CAJGYO010000001">
    <property type="protein sequence ID" value="CAD6206325.1"/>
    <property type="molecule type" value="Genomic_DNA"/>
</dbReference>
<evidence type="ECO:0000313" key="1">
    <source>
        <dbReference type="EMBL" id="CAD6206325.1"/>
    </source>
</evidence>
<name>A0A811MLY3_9POAL</name>
<sequence>MRLRGWGGRAPTGSIVLSHPGFRVGTSGILAFVGPEDADASEQDDCSLGVRVGSSGLLALLGPDDADASEQDVAAIVAAPATPVDKSGHVTQAGTATPAVVDTTPPAEQAEPCVEAEPDEAAVQKELEDMICVPLQSPLIRSRPRLRRSRTPISVGSLRRSGRLAAKPRAANATRQAQIVLLKKIGVHVDTSTPDLEIERKFKATFRGDNMSASKQQALQILFNSDFDPMAMGLDMAELDVVET</sequence>